<feature type="transmembrane region" description="Helical" evidence="12">
    <location>
        <begin position="272"/>
        <end position="292"/>
    </location>
</feature>
<gene>
    <name evidence="15" type="ORF">ACFP56_13675</name>
</gene>
<comment type="subcellular location">
    <subcellularLocation>
        <location evidence="2">Cell membrane</location>
        <topology evidence="2">Multi-pass membrane protein</topology>
    </subcellularLocation>
</comment>
<dbReference type="Pfam" id="PF00672">
    <property type="entry name" value="HAMP"/>
    <property type="match status" value="1"/>
</dbReference>
<dbReference type="PROSITE" id="PS50109">
    <property type="entry name" value="HIS_KIN"/>
    <property type="match status" value="1"/>
</dbReference>
<evidence type="ECO:0000256" key="7">
    <source>
        <dbReference type="ARBA" id="ARBA00022741"/>
    </source>
</evidence>
<evidence type="ECO:0000259" key="14">
    <source>
        <dbReference type="PROSITE" id="PS50885"/>
    </source>
</evidence>
<dbReference type="InterPro" id="IPR005467">
    <property type="entry name" value="His_kinase_dom"/>
</dbReference>
<dbReference type="PANTHER" id="PTHR34220">
    <property type="entry name" value="SENSOR HISTIDINE KINASE YPDA"/>
    <property type="match status" value="1"/>
</dbReference>
<dbReference type="CDD" id="cd06225">
    <property type="entry name" value="HAMP"/>
    <property type="match status" value="1"/>
</dbReference>
<evidence type="ECO:0000256" key="5">
    <source>
        <dbReference type="ARBA" id="ARBA00022553"/>
    </source>
</evidence>
<dbReference type="InterPro" id="IPR010559">
    <property type="entry name" value="Sig_transdc_His_kin_internal"/>
</dbReference>
<evidence type="ECO:0000256" key="12">
    <source>
        <dbReference type="SAM" id="Phobius"/>
    </source>
</evidence>
<keyword evidence="12" id="KW-1133">Transmembrane helix</keyword>
<dbReference type="Proteomes" id="UP001596233">
    <property type="component" value="Unassembled WGS sequence"/>
</dbReference>
<keyword evidence="11 12" id="KW-0472">Membrane</keyword>
<keyword evidence="8 15" id="KW-0418">Kinase</keyword>
<protein>
    <recommendedName>
        <fullName evidence="3">histidine kinase</fullName>
        <ecNumber evidence="3">2.7.13.3</ecNumber>
    </recommendedName>
</protein>
<evidence type="ECO:0000259" key="13">
    <source>
        <dbReference type="PROSITE" id="PS50109"/>
    </source>
</evidence>
<comment type="caution">
    <text evidence="15">The sequence shown here is derived from an EMBL/GenBank/DDBJ whole genome shotgun (WGS) entry which is preliminary data.</text>
</comment>
<accession>A0ABW1V8C8</accession>
<keyword evidence="9" id="KW-0067">ATP-binding</keyword>
<evidence type="ECO:0000256" key="10">
    <source>
        <dbReference type="ARBA" id="ARBA00023012"/>
    </source>
</evidence>
<feature type="transmembrane region" description="Helical" evidence="12">
    <location>
        <begin position="12"/>
        <end position="36"/>
    </location>
</feature>
<dbReference type="EMBL" id="JBHSTE010000004">
    <property type="protein sequence ID" value="MFC6333671.1"/>
    <property type="molecule type" value="Genomic_DNA"/>
</dbReference>
<feature type="domain" description="Histidine kinase" evidence="13">
    <location>
        <begin position="457"/>
        <end position="559"/>
    </location>
</feature>
<evidence type="ECO:0000313" key="16">
    <source>
        <dbReference type="Proteomes" id="UP001596233"/>
    </source>
</evidence>
<evidence type="ECO:0000256" key="11">
    <source>
        <dbReference type="ARBA" id="ARBA00023136"/>
    </source>
</evidence>
<keyword evidence="12" id="KW-0812">Transmembrane</keyword>
<dbReference type="InterPro" id="IPR003660">
    <property type="entry name" value="HAMP_dom"/>
</dbReference>
<keyword evidence="16" id="KW-1185">Reference proteome</keyword>
<dbReference type="SUPFAM" id="SSF55874">
    <property type="entry name" value="ATPase domain of HSP90 chaperone/DNA topoisomerase II/histidine kinase"/>
    <property type="match status" value="1"/>
</dbReference>
<evidence type="ECO:0000256" key="1">
    <source>
        <dbReference type="ARBA" id="ARBA00000085"/>
    </source>
</evidence>
<dbReference type="PANTHER" id="PTHR34220:SF7">
    <property type="entry name" value="SENSOR HISTIDINE KINASE YPDA"/>
    <property type="match status" value="1"/>
</dbReference>
<evidence type="ECO:0000256" key="8">
    <source>
        <dbReference type="ARBA" id="ARBA00022777"/>
    </source>
</evidence>
<feature type="domain" description="HAMP" evidence="14">
    <location>
        <begin position="293"/>
        <end position="346"/>
    </location>
</feature>
<dbReference type="PROSITE" id="PS50885">
    <property type="entry name" value="HAMP"/>
    <property type="match status" value="1"/>
</dbReference>
<dbReference type="EC" id="2.7.13.3" evidence="3"/>
<dbReference type="InterPro" id="IPR003594">
    <property type="entry name" value="HATPase_dom"/>
</dbReference>
<evidence type="ECO:0000256" key="2">
    <source>
        <dbReference type="ARBA" id="ARBA00004651"/>
    </source>
</evidence>
<dbReference type="Gene3D" id="3.30.565.10">
    <property type="entry name" value="Histidine kinase-like ATPase, C-terminal domain"/>
    <property type="match status" value="1"/>
</dbReference>
<sequence>MRQRLFSNSNTLFKKMFVLMSLSVFIPVALLGYLSYNMSKDQLESVSSQFLEDNLQLNAKQINNFFLNVERESEKMISSLELQKLLRKEPPASYKDEVDFIKRLTGVVTQLKGSYETYVLPMDITSYPNYAKLINFNKLEFRHFERAAEQQGKGVWFHDWDDTANKSNFLYVRAVRSSYYYEALGVIVIQIPDSLLREELAFPSSFRNYTLTMVDDMNLIVSHPSPKQYGKAFTPGKGWVSAGTVLQEEGWTLYATIPQRELTGHLDQIRNFTFWIVLGSLFAITLLLVIIVRKFTMPIKQLVLHMVKVRTGILTHFDYNPAQKDEIGQLVRGYNQMITGMLDLLETTKGMEAEKRQLELQTLNHQINPHFFYNTLDSIKWKAESAGEQHIAAMVTKLANLLRFSLNSGEEWTTAEREIDHARTYLDIELLRSNRSFQVFFQIDPTITKLKMIKLILQPIMENAVKHGINRLPEGTGKIRMTAKQQDGDLVFVIEDNGPGLPESYTLNLNKRQPSSSEGGIGLRNVHKRLQLHFGQEYGIQIDASRSAGFRLIIRHPIK</sequence>
<keyword evidence="4" id="KW-1003">Cell membrane</keyword>
<evidence type="ECO:0000313" key="15">
    <source>
        <dbReference type="EMBL" id="MFC6333671.1"/>
    </source>
</evidence>
<dbReference type="SMART" id="SM00387">
    <property type="entry name" value="HATPase_c"/>
    <property type="match status" value="1"/>
</dbReference>
<proteinExistence type="predicted"/>
<dbReference type="Pfam" id="PF06580">
    <property type="entry name" value="His_kinase"/>
    <property type="match status" value="1"/>
</dbReference>
<dbReference type="Gene3D" id="6.10.340.10">
    <property type="match status" value="1"/>
</dbReference>
<comment type="catalytic activity">
    <reaction evidence="1">
        <text>ATP + protein L-histidine = ADP + protein N-phospho-L-histidine.</text>
        <dbReference type="EC" id="2.7.13.3"/>
    </reaction>
</comment>
<name>A0ABW1V8C8_9BACL</name>
<reference evidence="16" key="1">
    <citation type="journal article" date="2019" name="Int. J. Syst. Evol. Microbiol.">
        <title>The Global Catalogue of Microorganisms (GCM) 10K type strain sequencing project: providing services to taxonomists for standard genome sequencing and annotation.</title>
        <authorList>
            <consortium name="The Broad Institute Genomics Platform"/>
            <consortium name="The Broad Institute Genome Sequencing Center for Infectious Disease"/>
            <person name="Wu L."/>
            <person name="Ma J."/>
        </authorList>
    </citation>
    <scope>NUCLEOTIDE SEQUENCE [LARGE SCALE GENOMIC DNA]</scope>
    <source>
        <strain evidence="16">PCU 280</strain>
    </source>
</reference>
<dbReference type="Pfam" id="PF02518">
    <property type="entry name" value="HATPase_c"/>
    <property type="match status" value="1"/>
</dbReference>
<evidence type="ECO:0000256" key="3">
    <source>
        <dbReference type="ARBA" id="ARBA00012438"/>
    </source>
</evidence>
<evidence type="ECO:0000256" key="6">
    <source>
        <dbReference type="ARBA" id="ARBA00022679"/>
    </source>
</evidence>
<dbReference type="InterPro" id="IPR036890">
    <property type="entry name" value="HATPase_C_sf"/>
</dbReference>
<evidence type="ECO:0000256" key="4">
    <source>
        <dbReference type="ARBA" id="ARBA00022475"/>
    </source>
</evidence>
<keyword evidence="5" id="KW-0597">Phosphoprotein</keyword>
<dbReference type="GO" id="GO:0016301">
    <property type="term" value="F:kinase activity"/>
    <property type="evidence" value="ECO:0007669"/>
    <property type="project" value="UniProtKB-KW"/>
</dbReference>
<keyword evidence="7" id="KW-0547">Nucleotide-binding</keyword>
<keyword evidence="10" id="KW-0902">Two-component regulatory system</keyword>
<organism evidence="15 16">
    <name type="scientific">Paenibacillus septentrionalis</name>
    <dbReference type="NCBI Taxonomy" id="429342"/>
    <lineage>
        <taxon>Bacteria</taxon>
        <taxon>Bacillati</taxon>
        <taxon>Bacillota</taxon>
        <taxon>Bacilli</taxon>
        <taxon>Bacillales</taxon>
        <taxon>Paenibacillaceae</taxon>
        <taxon>Paenibacillus</taxon>
    </lineage>
</organism>
<dbReference type="RefSeq" id="WP_379235380.1">
    <property type="nucleotide sequence ID" value="NZ_JBHSTE010000004.1"/>
</dbReference>
<dbReference type="InterPro" id="IPR050640">
    <property type="entry name" value="Bact_2-comp_sensor_kinase"/>
</dbReference>
<keyword evidence="6" id="KW-0808">Transferase</keyword>
<evidence type="ECO:0000256" key="9">
    <source>
        <dbReference type="ARBA" id="ARBA00022840"/>
    </source>
</evidence>